<evidence type="ECO:0008006" key="3">
    <source>
        <dbReference type="Google" id="ProtNLM"/>
    </source>
</evidence>
<protein>
    <recommendedName>
        <fullName evidence="3">DUF4468 domain-containing protein</fullName>
    </recommendedName>
</protein>
<dbReference type="EMBL" id="JAHWYN010000050">
    <property type="protein sequence ID" value="MBW4362821.1"/>
    <property type="molecule type" value="Genomic_DNA"/>
</dbReference>
<dbReference type="RefSeq" id="WP_219319287.1">
    <property type="nucleotide sequence ID" value="NZ_JAHWYN010000050.1"/>
</dbReference>
<keyword evidence="2" id="KW-1185">Reference proteome</keyword>
<name>A0ABS6Y2Q8_9FLAO</name>
<gene>
    <name evidence="1" type="ORF">KZH69_20275</name>
</gene>
<accession>A0ABS6Y2Q8</accession>
<reference evidence="1 2" key="1">
    <citation type="submission" date="2021-07" db="EMBL/GenBank/DDBJ databases">
        <title>Flavobacterium sp. nov. isolated from sediment on the Taihu Lake.</title>
        <authorList>
            <person name="Qu J.-H."/>
        </authorList>
    </citation>
    <scope>NUCLEOTIDE SEQUENCE [LARGE SCALE GENOMIC DNA]</scope>
    <source>
        <strain evidence="1 2">NAS39</strain>
    </source>
</reference>
<proteinExistence type="predicted"/>
<evidence type="ECO:0000313" key="1">
    <source>
        <dbReference type="EMBL" id="MBW4362821.1"/>
    </source>
</evidence>
<dbReference type="Proteomes" id="UP000812031">
    <property type="component" value="Unassembled WGS sequence"/>
</dbReference>
<organism evidence="1 2">
    <name type="scientific">Flavobacterium taihuense</name>
    <dbReference type="NCBI Taxonomy" id="2857508"/>
    <lineage>
        <taxon>Bacteria</taxon>
        <taxon>Pseudomonadati</taxon>
        <taxon>Bacteroidota</taxon>
        <taxon>Flavobacteriia</taxon>
        <taxon>Flavobacteriales</taxon>
        <taxon>Flavobacteriaceae</taxon>
        <taxon>Flavobacterium</taxon>
    </lineage>
</organism>
<comment type="caution">
    <text evidence="1">The sequence shown here is derived from an EMBL/GenBank/DDBJ whole genome shotgun (WGS) entry which is preliminary data.</text>
</comment>
<sequence length="206" mass="24095">MITQQMKHTIIFLLIIFSTLKVEAKKIVSPIEIISGMADIIVIGEIDIVKDNSYTFKISETIKGQVYKTISVRKFKEWTCDTRFGKVKKGQRLCLFLKKGSTNWTIINGSTGELLILNNYITLGGDEEYIHVDYKFTPYRLSVQEFKNGIREFSKCYRFIGEYDFMDKKAHFEQICDDKQISKFKSINKFSAWLYKRMTKYPVIKA</sequence>
<evidence type="ECO:0000313" key="2">
    <source>
        <dbReference type="Proteomes" id="UP000812031"/>
    </source>
</evidence>